<dbReference type="PANTHER" id="PTHR46156:SF1">
    <property type="entry name" value="ZINC FINGER CCCH DOMAIN-CONTAINING PROTEIN 3"/>
    <property type="match status" value="1"/>
</dbReference>
<reference evidence="6 7" key="1">
    <citation type="journal article" date="2007" name="Science">
        <title>Sea anemone genome reveals ancestral eumetazoan gene repertoire and genomic organization.</title>
        <authorList>
            <person name="Putnam N.H."/>
            <person name="Srivastava M."/>
            <person name="Hellsten U."/>
            <person name="Dirks B."/>
            <person name="Chapman J."/>
            <person name="Salamov A."/>
            <person name="Terry A."/>
            <person name="Shapiro H."/>
            <person name="Lindquist E."/>
            <person name="Kapitonov V.V."/>
            <person name="Jurka J."/>
            <person name="Genikhovich G."/>
            <person name="Grigoriev I.V."/>
            <person name="Lucas S.M."/>
            <person name="Steele R.E."/>
            <person name="Finnerty J.R."/>
            <person name="Technau U."/>
            <person name="Martindale M.Q."/>
            <person name="Rokhsar D.S."/>
        </authorList>
    </citation>
    <scope>NUCLEOTIDE SEQUENCE [LARGE SCALE GENOMIC DNA]</scope>
    <source>
        <strain evidence="7">CH2 X CH6</strain>
    </source>
</reference>
<feature type="zinc finger region" description="C3H1-type" evidence="4">
    <location>
        <begin position="37"/>
        <end position="60"/>
    </location>
</feature>
<evidence type="ECO:0000313" key="6">
    <source>
        <dbReference type="EMBL" id="EDO33924.1"/>
    </source>
</evidence>
<organism evidence="6 7">
    <name type="scientific">Nematostella vectensis</name>
    <name type="common">Starlet sea anemone</name>
    <dbReference type="NCBI Taxonomy" id="45351"/>
    <lineage>
        <taxon>Eukaryota</taxon>
        <taxon>Metazoa</taxon>
        <taxon>Cnidaria</taxon>
        <taxon>Anthozoa</taxon>
        <taxon>Hexacorallia</taxon>
        <taxon>Actiniaria</taxon>
        <taxon>Edwardsiidae</taxon>
        <taxon>Nematostella</taxon>
    </lineage>
</organism>
<dbReference type="HOGENOM" id="CLU_121262_1_0_1"/>
<keyword evidence="3 4" id="KW-0862">Zinc</keyword>
<feature type="zinc finger region" description="C3H1-type" evidence="4">
    <location>
        <begin position="5"/>
        <end position="33"/>
    </location>
</feature>
<dbReference type="PANTHER" id="PTHR46156">
    <property type="entry name" value="CCCH ZINGC FINGER"/>
    <property type="match status" value="1"/>
</dbReference>
<dbReference type="PROSITE" id="PS50103">
    <property type="entry name" value="ZF_C3H1"/>
    <property type="match status" value="4"/>
</dbReference>
<sequence>MTATARAEQYCMYYSRFGKCNKGDKCKYIHDPSKVAVCTKFLKGKCKNTDGTCTFSHRIDKEKVYNYIPGKNKKGSIPENMPVCQFFLKGTCFNDDCPYSHVNVSNKAAICEDFVKGYCPLGQQCKKKHSLECEEFTFTGKCSKGHKCKQMH</sequence>
<evidence type="ECO:0000256" key="2">
    <source>
        <dbReference type="ARBA" id="ARBA00022771"/>
    </source>
</evidence>
<evidence type="ECO:0000313" key="7">
    <source>
        <dbReference type="Proteomes" id="UP000001593"/>
    </source>
</evidence>
<dbReference type="Proteomes" id="UP000001593">
    <property type="component" value="Unassembled WGS sequence"/>
</dbReference>
<feature type="non-terminal residue" evidence="6">
    <location>
        <position position="1"/>
    </location>
</feature>
<gene>
    <name evidence="6" type="ORF">NEMVEDRAFT_v1g128042</name>
</gene>
<feature type="domain" description="C3H1-type" evidence="5">
    <location>
        <begin position="37"/>
        <end position="60"/>
    </location>
</feature>
<evidence type="ECO:0000256" key="4">
    <source>
        <dbReference type="PROSITE-ProRule" id="PRU00723"/>
    </source>
</evidence>
<dbReference type="SUPFAM" id="SSF90229">
    <property type="entry name" value="CCCH zinc finger"/>
    <property type="match status" value="2"/>
</dbReference>
<dbReference type="InParanoid" id="A7SQV2"/>
<keyword evidence="1 4" id="KW-0479">Metal-binding</keyword>
<dbReference type="InterPro" id="IPR036855">
    <property type="entry name" value="Znf_CCCH_sf"/>
</dbReference>
<dbReference type="STRING" id="45351.A7SQV2"/>
<feature type="domain" description="C3H1-type" evidence="5">
    <location>
        <begin position="105"/>
        <end position="132"/>
    </location>
</feature>
<feature type="domain" description="C3H1-type" evidence="5">
    <location>
        <begin position="5"/>
        <end position="33"/>
    </location>
</feature>
<proteinExistence type="predicted"/>
<name>A7SQV2_NEMVE</name>
<accession>A7SQV2</accession>
<feature type="domain" description="C3H1-type" evidence="5">
    <location>
        <begin position="78"/>
        <end position="104"/>
    </location>
</feature>
<dbReference type="PhylomeDB" id="A7SQV2"/>
<dbReference type="SMART" id="SM00356">
    <property type="entry name" value="ZnF_C3H1"/>
    <property type="match status" value="4"/>
</dbReference>
<dbReference type="Gene3D" id="4.10.1000.10">
    <property type="entry name" value="Zinc finger, CCCH-type"/>
    <property type="match status" value="2"/>
</dbReference>
<dbReference type="EMBL" id="DS469751">
    <property type="protein sequence ID" value="EDO33924.1"/>
    <property type="molecule type" value="Genomic_DNA"/>
</dbReference>
<keyword evidence="2 4" id="KW-0863">Zinc-finger</keyword>
<feature type="zinc finger region" description="C3H1-type" evidence="4">
    <location>
        <begin position="78"/>
        <end position="104"/>
    </location>
</feature>
<dbReference type="AlphaFoldDB" id="A7SQV2"/>
<dbReference type="InterPro" id="IPR000571">
    <property type="entry name" value="Znf_CCCH"/>
</dbReference>
<dbReference type="FunFam" id="4.10.1000.10:FF:000117">
    <property type="entry name" value="Predicted protein"/>
    <property type="match status" value="1"/>
</dbReference>
<dbReference type="eggNOG" id="KOG1492">
    <property type="taxonomic scope" value="Eukaryota"/>
</dbReference>
<dbReference type="Gene3D" id="3.30.1370.210">
    <property type="match status" value="1"/>
</dbReference>
<keyword evidence="7" id="KW-1185">Reference proteome</keyword>
<evidence type="ECO:0000259" key="5">
    <source>
        <dbReference type="PROSITE" id="PS50103"/>
    </source>
</evidence>
<feature type="zinc finger region" description="C3H1-type" evidence="4">
    <location>
        <begin position="105"/>
        <end position="132"/>
    </location>
</feature>
<evidence type="ECO:0000256" key="3">
    <source>
        <dbReference type="ARBA" id="ARBA00022833"/>
    </source>
</evidence>
<evidence type="ECO:0000256" key="1">
    <source>
        <dbReference type="ARBA" id="ARBA00022723"/>
    </source>
</evidence>
<dbReference type="GO" id="GO:0008270">
    <property type="term" value="F:zinc ion binding"/>
    <property type="evidence" value="ECO:0007669"/>
    <property type="project" value="UniProtKB-KW"/>
</dbReference>
<dbReference type="Pfam" id="PF00642">
    <property type="entry name" value="zf-CCCH"/>
    <property type="match status" value="1"/>
</dbReference>
<protein>
    <recommendedName>
        <fullName evidence="5">C3H1-type domain-containing protein</fullName>
    </recommendedName>
</protein>
<dbReference type="OMA" id="LECEEFT"/>